<feature type="signal peptide" evidence="2">
    <location>
        <begin position="1"/>
        <end position="25"/>
    </location>
</feature>
<protein>
    <submittedName>
        <fullName evidence="3">Glucose-1-phosphatase</fullName>
    </submittedName>
</protein>
<dbReference type="CDD" id="cd07061">
    <property type="entry name" value="HP_HAP_like"/>
    <property type="match status" value="1"/>
</dbReference>
<dbReference type="Gene3D" id="3.40.50.1240">
    <property type="entry name" value="Phosphoglycerate mutase-like"/>
    <property type="match status" value="2"/>
</dbReference>
<dbReference type="AlphaFoldDB" id="W0HP85"/>
<dbReference type="NCBIfam" id="NF007553">
    <property type="entry name" value="PRK10173.1"/>
    <property type="match status" value="1"/>
</dbReference>
<dbReference type="KEGG" id="sod:Sant_0533"/>
<keyword evidence="4" id="KW-1185">Reference proteome</keyword>
<dbReference type="GO" id="GO:0030288">
    <property type="term" value="C:outer membrane-bounded periplasmic space"/>
    <property type="evidence" value="ECO:0007669"/>
    <property type="project" value="TreeGrafter"/>
</dbReference>
<reference evidence="3 4" key="1">
    <citation type="journal article" date="2014" name="Genome Biol. Evol.">
        <title>Genome degeneration and adaptation in a nascent stage of symbiosis.</title>
        <authorList>
            <person name="Oakeson K.F."/>
            <person name="Gil R."/>
            <person name="Clayton A.L."/>
            <person name="Dunn D.M."/>
            <person name="von Niederhausern A.C."/>
            <person name="Hamil C."/>
            <person name="Aoyagi A."/>
            <person name="Duval B."/>
            <person name="Baca A."/>
            <person name="Silva F.J."/>
            <person name="Vallier A."/>
            <person name="Jackson D.G."/>
            <person name="Latorre A."/>
            <person name="Weiss R.B."/>
            <person name="Heddi A."/>
            <person name="Moya A."/>
            <person name="Dale C."/>
        </authorList>
    </citation>
    <scope>NUCLEOTIDE SEQUENCE [LARGE SCALE GENOMIC DNA]</scope>
    <source>
        <strain evidence="3 4">HS1</strain>
    </source>
</reference>
<proteinExistence type="inferred from homology"/>
<keyword evidence="2" id="KW-0732">Signal</keyword>
<gene>
    <name evidence="3" type="ORF">Sant_0533</name>
</gene>
<dbReference type="PROSITE" id="PS51257">
    <property type="entry name" value="PROKAR_LIPOPROTEIN"/>
    <property type="match status" value="1"/>
</dbReference>
<dbReference type="GO" id="GO:0050308">
    <property type="term" value="F:sugar-phosphatase activity"/>
    <property type="evidence" value="ECO:0007669"/>
    <property type="project" value="TreeGrafter"/>
</dbReference>
<dbReference type="EMBL" id="CP006569">
    <property type="protein sequence ID" value="AHF75629.1"/>
    <property type="molecule type" value="Genomic_DNA"/>
</dbReference>
<dbReference type="PANTHER" id="PTHR11567:SF135">
    <property type="entry name" value="GLUCOSE-1-PHOSPHATASE"/>
    <property type="match status" value="1"/>
</dbReference>
<dbReference type="InterPro" id="IPR029033">
    <property type="entry name" value="His_PPase_superfam"/>
</dbReference>
<evidence type="ECO:0000313" key="3">
    <source>
        <dbReference type="EMBL" id="AHF75629.1"/>
    </source>
</evidence>
<dbReference type="RefSeq" id="WP_025420759.1">
    <property type="nucleotide sequence ID" value="NZ_CP006569.1"/>
</dbReference>
<evidence type="ECO:0000256" key="2">
    <source>
        <dbReference type="SAM" id="SignalP"/>
    </source>
</evidence>
<dbReference type="OrthoDB" id="395886at2"/>
<dbReference type="PROSITE" id="PS00616">
    <property type="entry name" value="HIS_ACID_PHOSPHAT_1"/>
    <property type="match status" value="1"/>
</dbReference>
<name>W0HP85_9GAMM</name>
<sequence length="436" mass="47402">MTKIFSCLPTALLTLSCFTAAPSQAAESGATPADYHLVQVLALSRHGIRAPLVNYGDALAEATPHHWPKWQTEGGLLTPKGGKVENHVGHYFHAWLAQNHLFGERGCPKGDAVFVYANSLPRTIDTAKFFLDGAFPGCDIPVNHQTAVGTMDPTFNPIITAAVSENFKTAALNSIAQHAGPGGIDGLNTRLKPNYQLLEQVLDYSQSQACQRDKRCSLATQPSSVVLEQGKEPAITGPLRTGTGASDAFMLQYYEGFPLRDVGWGKITTPAQWRQLEAIKNLYHETLFGSPAIAANAAKPLLTFIAGALNAQPPQGERQQAAQRAALTLLAGHDSNIASLLAAMKVRDYQLPDQFERTPISGAIVFQRWHDDKQNRDLMKIEYVYPTSRQIRNDSALSLASPPRRVTLAIDGCPLDVAGFCPMSDFKQAVMQDLRG</sequence>
<dbReference type="Pfam" id="PF00328">
    <property type="entry name" value="His_Phos_2"/>
    <property type="match status" value="1"/>
</dbReference>
<dbReference type="PANTHER" id="PTHR11567">
    <property type="entry name" value="ACID PHOSPHATASE-RELATED"/>
    <property type="match status" value="1"/>
</dbReference>
<dbReference type="SUPFAM" id="SSF53254">
    <property type="entry name" value="Phosphoglycerate mutase-like"/>
    <property type="match status" value="1"/>
</dbReference>
<dbReference type="Proteomes" id="UP000019028">
    <property type="component" value="Chromosome"/>
</dbReference>
<accession>W0HP85</accession>
<dbReference type="PATRIC" id="fig|1239307.3.peg.570"/>
<evidence type="ECO:0000313" key="4">
    <source>
        <dbReference type="Proteomes" id="UP000019028"/>
    </source>
</evidence>
<dbReference type="InterPro" id="IPR000560">
    <property type="entry name" value="His_Pase_clade-2"/>
</dbReference>
<dbReference type="InterPro" id="IPR050645">
    <property type="entry name" value="Histidine_acid_phosphatase"/>
</dbReference>
<dbReference type="InterPro" id="IPR033379">
    <property type="entry name" value="Acid_Pase_AS"/>
</dbReference>
<feature type="chain" id="PRO_5004789982" evidence="2">
    <location>
        <begin position="26"/>
        <end position="436"/>
    </location>
</feature>
<dbReference type="HOGENOM" id="CLU_030561_2_1_6"/>
<comment type="similarity">
    <text evidence="1">Belongs to the histidine acid phosphatase family.</text>
</comment>
<dbReference type="PROSITE" id="PS00778">
    <property type="entry name" value="HIS_ACID_PHOSPHAT_2"/>
    <property type="match status" value="1"/>
</dbReference>
<organism evidence="3 4">
    <name type="scientific">Sodalis praecaptivus</name>
    <dbReference type="NCBI Taxonomy" id="1239307"/>
    <lineage>
        <taxon>Bacteria</taxon>
        <taxon>Pseudomonadati</taxon>
        <taxon>Pseudomonadota</taxon>
        <taxon>Gammaproteobacteria</taxon>
        <taxon>Enterobacterales</taxon>
        <taxon>Bruguierivoracaceae</taxon>
        <taxon>Sodalis</taxon>
    </lineage>
</organism>
<evidence type="ECO:0000256" key="1">
    <source>
        <dbReference type="ARBA" id="ARBA00005375"/>
    </source>
</evidence>